<evidence type="ECO:0000313" key="1">
    <source>
        <dbReference type="EMBL" id="VAW30316.1"/>
    </source>
</evidence>
<name>A0A3B0VEA9_9ZZZZ</name>
<dbReference type="EMBL" id="UOET01000500">
    <property type="protein sequence ID" value="VAW30316.1"/>
    <property type="molecule type" value="Genomic_DNA"/>
</dbReference>
<reference evidence="1" key="1">
    <citation type="submission" date="2018-06" db="EMBL/GenBank/DDBJ databases">
        <authorList>
            <person name="Zhirakovskaya E."/>
        </authorList>
    </citation>
    <scope>NUCLEOTIDE SEQUENCE</scope>
</reference>
<sequence>MNFIPKDYVTNIAIARRRAANYFDASGKALLRENNRIDARKAWEYFQKEKQLFPSSQGIDKLIYKALQAGKTRVLFEVKDNSQRILPKNFISTFYNLNFNLLNRKWLQFSPRRESQWSYDYVVVLNIQQIDISPELIDRNSHVEKKNIQDGWRYLLDARGNVKKDSTGNDIKVKRYKTIRCEVTNILMTKTAKISGSLEYYNNQSSQLIKSRPIGGLFTFDYRYATVYGNPLALKRGTMDFVRRGPGTFPSDIQMILGAQGVLKSMVTNQLRQDSRLFR</sequence>
<proteinExistence type="predicted"/>
<accession>A0A3B0VEA9</accession>
<organism evidence="1">
    <name type="scientific">hydrothermal vent metagenome</name>
    <dbReference type="NCBI Taxonomy" id="652676"/>
    <lineage>
        <taxon>unclassified sequences</taxon>
        <taxon>metagenomes</taxon>
        <taxon>ecological metagenomes</taxon>
    </lineage>
</organism>
<dbReference type="AlphaFoldDB" id="A0A3B0VEA9"/>
<protein>
    <submittedName>
        <fullName evidence="1">Uncharacterized protein</fullName>
    </submittedName>
</protein>
<gene>
    <name evidence="1" type="ORF">MNBD_BACTEROID07-1369</name>
</gene>